<comment type="caution">
    <text evidence="1">The sequence shown here is derived from an EMBL/GenBank/DDBJ whole genome shotgun (WGS) entry which is preliminary data.</text>
</comment>
<dbReference type="EMBL" id="JACCBU010000001">
    <property type="protein sequence ID" value="NYE72283.1"/>
    <property type="molecule type" value="Genomic_DNA"/>
</dbReference>
<evidence type="ECO:0000313" key="1">
    <source>
        <dbReference type="EMBL" id="NYE72283.1"/>
    </source>
</evidence>
<dbReference type="RefSeq" id="WP_179752978.1">
    <property type="nucleotide sequence ID" value="NZ_JACCBU010000001.1"/>
</dbReference>
<dbReference type="AlphaFoldDB" id="A0A7Y9LCX3"/>
<reference evidence="1 2" key="1">
    <citation type="submission" date="2020-07" db="EMBL/GenBank/DDBJ databases">
        <title>Sequencing the genomes of 1000 actinobacteria strains.</title>
        <authorList>
            <person name="Klenk H.-P."/>
        </authorList>
    </citation>
    <scope>NUCLEOTIDE SEQUENCE [LARGE SCALE GENOMIC DNA]</scope>
    <source>
        <strain evidence="1 2">DSM 22083</strain>
    </source>
</reference>
<organism evidence="1 2">
    <name type="scientific">Microlunatus parietis</name>
    <dbReference type="NCBI Taxonomy" id="682979"/>
    <lineage>
        <taxon>Bacteria</taxon>
        <taxon>Bacillati</taxon>
        <taxon>Actinomycetota</taxon>
        <taxon>Actinomycetes</taxon>
        <taxon>Propionibacteriales</taxon>
        <taxon>Propionibacteriaceae</taxon>
        <taxon>Microlunatus</taxon>
    </lineage>
</organism>
<name>A0A7Y9LCX3_9ACTN</name>
<evidence type="ECO:0000313" key="2">
    <source>
        <dbReference type="Proteomes" id="UP000569914"/>
    </source>
</evidence>
<proteinExistence type="predicted"/>
<gene>
    <name evidence="1" type="ORF">BKA15_003612</name>
</gene>
<dbReference type="Proteomes" id="UP000569914">
    <property type="component" value="Unassembled WGS sequence"/>
</dbReference>
<accession>A0A7Y9LCX3</accession>
<sequence>MSTLMLPFRARGRDGRIVIKVRANDDPYATGHDRVAKNFDHEAFRGFPVLTAEVEFGGEGRPGGSPGSS</sequence>
<keyword evidence="2" id="KW-1185">Reference proteome</keyword>
<protein>
    <submittedName>
        <fullName evidence="1">Uncharacterized protein</fullName>
    </submittedName>
</protein>